<evidence type="ECO:0000256" key="8">
    <source>
        <dbReference type="ARBA" id="ARBA00023329"/>
    </source>
</evidence>
<dbReference type="InterPro" id="IPR028565">
    <property type="entry name" value="MHD"/>
</dbReference>
<dbReference type="Gene3D" id="3.30.450.60">
    <property type="match status" value="1"/>
</dbReference>
<dbReference type="Gene3D" id="2.60.40.1170">
    <property type="entry name" value="Mu homology domain, subdomain B"/>
    <property type="match status" value="1"/>
</dbReference>
<evidence type="ECO:0000256" key="3">
    <source>
        <dbReference type="ARBA" id="ARBA00005964"/>
    </source>
</evidence>
<reference evidence="10" key="1">
    <citation type="submission" date="2019-04" db="EMBL/GenBank/DDBJ databases">
        <title>Sequencing of skin fungus with MAO and IRED activity.</title>
        <authorList>
            <person name="Marsaioli A.J."/>
            <person name="Bonatto J.M.C."/>
            <person name="Reis Junior O."/>
        </authorList>
    </citation>
    <scope>NUCLEOTIDE SEQUENCE</scope>
    <source>
        <strain evidence="10">30M1</strain>
    </source>
</reference>
<dbReference type="GO" id="GO:0030665">
    <property type="term" value="C:clathrin-coated vesicle membrane"/>
    <property type="evidence" value="ECO:0007669"/>
    <property type="project" value="UniProtKB-SubCell"/>
</dbReference>
<evidence type="ECO:0000313" key="11">
    <source>
        <dbReference type="Proteomes" id="UP000801428"/>
    </source>
</evidence>
<keyword evidence="11" id="KW-1185">Reference proteome</keyword>
<dbReference type="CDD" id="cd09250">
    <property type="entry name" value="AP-1_Mu1_Cterm"/>
    <property type="match status" value="1"/>
</dbReference>
<proteinExistence type="inferred from homology"/>
<dbReference type="InterPro" id="IPR019819">
    <property type="entry name" value="Carboxylesterase_B_CS"/>
</dbReference>
<dbReference type="GO" id="GO:0016192">
    <property type="term" value="P:vesicle-mediated transport"/>
    <property type="evidence" value="ECO:0007669"/>
    <property type="project" value="InterPro"/>
</dbReference>
<dbReference type="InterPro" id="IPR036168">
    <property type="entry name" value="AP2_Mu_C_sf"/>
</dbReference>
<dbReference type="CDD" id="cd14835">
    <property type="entry name" value="AP1_Mu_N"/>
    <property type="match status" value="1"/>
</dbReference>
<dbReference type="FunFam" id="3.30.450.60:FF:000006">
    <property type="entry name" value="AP-1 complex subunit mu-1 isoform 1"/>
    <property type="match status" value="1"/>
</dbReference>
<dbReference type="InterPro" id="IPR001392">
    <property type="entry name" value="Clathrin_mu"/>
</dbReference>
<evidence type="ECO:0000256" key="1">
    <source>
        <dbReference type="ARBA" id="ARBA00004640"/>
    </source>
</evidence>
<dbReference type="OrthoDB" id="10259133at2759"/>
<dbReference type="InterPro" id="IPR029058">
    <property type="entry name" value="AB_hydrolase_fold"/>
</dbReference>
<sequence>MASAVFFLDLKGKTLLARNYRGDIPMSAVEKFPVLLSEAEEESSAVPPCFSSEGINYLYIRHNNLYLLALTKRNSNAAEILLFLHKIVEVFTEYFKELEEESIRDNFVIIYELLDEMMDFGYPQTTESKILQEYITQESHKLEVQARPPIAVTNAVSWRSEGIRYRKNEVFLDVVESLNLLVSANGNVLRSEILGAIKMKCYLSGMPELRLGLNDKVMFETTGRATRGKAVEMEDVKFHQCVRLSRFENDRTISFIPPDGEFELMSYRLNTQVKPLIWVECIVESHSGSRIEYMLKAKAQFKRRSTANNVQISIPVPEDADTPRFRTNIGTVHYAPETSSIVWKIKQFGGGKEFLMRAELGLPSVRGDDEKGGGMMGGFGGSMGGVGGGKAKRPINVKFEIPYFTTSGIQVRYLKIIEPKLQYPSLPWLDQTFYKASEDCLYLNVIRPSGYENEKLPVAFWIHGGTFTNGGGADQRYNLSFIVEQSVKIGKPIIGVSINYRLSLWGFTSSNELADDGLLNIGLRDQRLALHWVQENINAFGGDHKKVTIFGESAGAASIGFHLTAYRGRDDSLFRAAILQSGNPIFYSAQRGRNASQAAFDTVVSQVGCSSSPDKVQCLRNTPFATLNATMNGTLSSSGGFTPITDGDIIQDYGSTQLSRGEFVKVPIIVGTNSDEGASFSPYGINTTAQFQASLAASGFPLAVQTTLLNAYPDDLTTNVIASLGSQRPAPRFGAQFRRVATYIGDQTFIAARRATATAWAAHNTTAYAYRFNADQAGFAPELAVSHFKEIGFVFNNIAGVGFRPDIKPFEGKPQRYIDLAAFVSSSWISFVADLDPGSWRKGGGGGVEAWPRYRVEEPKDFVFEVNRTSRVEPDTWRSEGIDFINRNALALFGK</sequence>
<name>A0A9P4TNS8_CURKU</name>
<dbReference type="PROSITE" id="PS00990">
    <property type="entry name" value="CLAT_ADAPTOR_M_1"/>
    <property type="match status" value="1"/>
</dbReference>
<dbReference type="Pfam" id="PF00135">
    <property type="entry name" value="COesterase"/>
    <property type="match status" value="1"/>
</dbReference>
<keyword evidence="6" id="KW-0653">Protein transport</keyword>
<accession>A0A9P4TNS8</accession>
<dbReference type="SUPFAM" id="SSF49447">
    <property type="entry name" value="Second domain of Mu2 adaptin subunit (ap50) of ap2 adaptor"/>
    <property type="match status" value="1"/>
</dbReference>
<dbReference type="AlphaFoldDB" id="A0A9P4TNS8"/>
<protein>
    <recommendedName>
        <fullName evidence="9">MHD domain-containing protein</fullName>
    </recommendedName>
</protein>
<dbReference type="Pfam" id="PF01217">
    <property type="entry name" value="Clat_adaptor_s"/>
    <property type="match status" value="1"/>
</dbReference>
<dbReference type="Pfam" id="PF00928">
    <property type="entry name" value="Adap_comp_sub"/>
    <property type="match status" value="1"/>
</dbReference>
<dbReference type="GO" id="GO:0030131">
    <property type="term" value="C:clathrin adaptor complex"/>
    <property type="evidence" value="ECO:0007669"/>
    <property type="project" value="InterPro"/>
</dbReference>
<evidence type="ECO:0000256" key="5">
    <source>
        <dbReference type="ARBA" id="ARBA00022801"/>
    </source>
</evidence>
<evidence type="ECO:0000256" key="7">
    <source>
        <dbReference type="ARBA" id="ARBA00023136"/>
    </source>
</evidence>
<dbReference type="Proteomes" id="UP000801428">
    <property type="component" value="Unassembled WGS sequence"/>
</dbReference>
<keyword evidence="7" id="KW-0472">Membrane</keyword>
<evidence type="ECO:0000256" key="4">
    <source>
        <dbReference type="ARBA" id="ARBA00022448"/>
    </source>
</evidence>
<comment type="similarity">
    <text evidence="2">Belongs to the adaptor complexes medium subunit family.</text>
</comment>
<comment type="similarity">
    <text evidence="3">Belongs to the type-B carboxylesterase/lipase family.</text>
</comment>
<dbReference type="PROSITE" id="PS00122">
    <property type="entry name" value="CARBOXYLESTERASE_B_1"/>
    <property type="match status" value="1"/>
</dbReference>
<dbReference type="InterPro" id="IPR018240">
    <property type="entry name" value="Clathrin_mu_CS"/>
</dbReference>
<dbReference type="PROSITE" id="PS51072">
    <property type="entry name" value="MHD"/>
    <property type="match status" value="1"/>
</dbReference>
<dbReference type="InterPro" id="IPR002018">
    <property type="entry name" value="CarbesteraseB"/>
</dbReference>
<keyword evidence="8" id="KW-0968">Cytoplasmic vesicle</keyword>
<dbReference type="EMBL" id="SWKU01000002">
    <property type="protein sequence ID" value="KAF3009496.1"/>
    <property type="molecule type" value="Genomic_DNA"/>
</dbReference>
<dbReference type="InterPro" id="IPR022775">
    <property type="entry name" value="AP_mu_sigma_su"/>
</dbReference>
<dbReference type="SUPFAM" id="SSF64356">
    <property type="entry name" value="SNARE-like"/>
    <property type="match status" value="1"/>
</dbReference>
<evidence type="ECO:0000256" key="6">
    <source>
        <dbReference type="ARBA" id="ARBA00022927"/>
    </source>
</evidence>
<feature type="domain" description="MHD" evidence="9">
    <location>
        <begin position="167"/>
        <end position="441"/>
    </location>
</feature>
<evidence type="ECO:0000313" key="10">
    <source>
        <dbReference type="EMBL" id="KAF3009496.1"/>
    </source>
</evidence>
<evidence type="ECO:0000259" key="9">
    <source>
        <dbReference type="PROSITE" id="PS51072"/>
    </source>
</evidence>
<dbReference type="PANTHER" id="PTHR10529">
    <property type="entry name" value="AP COMPLEX SUBUNIT MU"/>
    <property type="match status" value="1"/>
</dbReference>
<dbReference type="InterPro" id="IPR019826">
    <property type="entry name" value="Carboxylesterase_B_AS"/>
</dbReference>
<evidence type="ECO:0000256" key="2">
    <source>
        <dbReference type="ARBA" id="ARBA00005324"/>
    </source>
</evidence>
<gene>
    <name evidence="10" type="ORF">E8E13_003477</name>
</gene>
<comment type="subcellular location">
    <subcellularLocation>
        <location evidence="1">Cytoplasmic vesicle</location>
        <location evidence="1">Clathrin-coated vesicle membrane</location>
    </subcellularLocation>
</comment>
<dbReference type="InterPro" id="IPR050431">
    <property type="entry name" value="Adaptor_comp_med_subunit"/>
</dbReference>
<dbReference type="GO" id="GO:0016787">
    <property type="term" value="F:hydrolase activity"/>
    <property type="evidence" value="ECO:0007669"/>
    <property type="project" value="UniProtKB-KW"/>
</dbReference>
<dbReference type="GO" id="GO:0006886">
    <property type="term" value="P:intracellular protein transport"/>
    <property type="evidence" value="ECO:0007669"/>
    <property type="project" value="InterPro"/>
</dbReference>
<dbReference type="PRINTS" id="PR00314">
    <property type="entry name" value="CLATHRINADPT"/>
</dbReference>
<keyword evidence="5" id="KW-0378">Hydrolase</keyword>
<dbReference type="SUPFAM" id="SSF53474">
    <property type="entry name" value="alpha/beta-Hydrolases"/>
    <property type="match status" value="1"/>
</dbReference>
<keyword evidence="4" id="KW-0813">Transport</keyword>
<comment type="caution">
    <text evidence="10">The sequence shown here is derived from an EMBL/GenBank/DDBJ whole genome shotgun (WGS) entry which is preliminary data.</text>
</comment>
<dbReference type="PROSITE" id="PS00991">
    <property type="entry name" value="CLAT_ADAPTOR_M_2"/>
    <property type="match status" value="1"/>
</dbReference>
<dbReference type="Gene3D" id="3.40.50.1820">
    <property type="entry name" value="alpha/beta hydrolase"/>
    <property type="match status" value="1"/>
</dbReference>
<dbReference type="PROSITE" id="PS00941">
    <property type="entry name" value="CARBOXYLESTERASE_B_2"/>
    <property type="match status" value="1"/>
</dbReference>
<organism evidence="10 11">
    <name type="scientific">Curvularia kusanoi</name>
    <name type="common">Cochliobolus kusanoi</name>
    <dbReference type="NCBI Taxonomy" id="90978"/>
    <lineage>
        <taxon>Eukaryota</taxon>
        <taxon>Fungi</taxon>
        <taxon>Dikarya</taxon>
        <taxon>Ascomycota</taxon>
        <taxon>Pezizomycotina</taxon>
        <taxon>Dothideomycetes</taxon>
        <taxon>Pleosporomycetidae</taxon>
        <taxon>Pleosporales</taxon>
        <taxon>Pleosporineae</taxon>
        <taxon>Pleosporaceae</taxon>
        <taxon>Curvularia</taxon>
    </lineage>
</organism>
<dbReference type="InterPro" id="IPR011012">
    <property type="entry name" value="Longin-like_dom_sf"/>
</dbReference>